<reference evidence="4" key="1">
    <citation type="submission" date="2021-10" db="EMBL/GenBank/DDBJ databases">
        <title>Anaerobic single-cell dispensing facilitates the cultivation of human gut bacteria.</title>
        <authorList>
            <person name="Afrizal A."/>
        </authorList>
    </citation>
    <scope>NUCLEOTIDE SEQUENCE</scope>
    <source>
        <strain evidence="4">CLA-AA-H250</strain>
    </source>
</reference>
<evidence type="ECO:0000256" key="2">
    <source>
        <dbReference type="SAM" id="Phobius"/>
    </source>
</evidence>
<dbReference type="Proteomes" id="UP001199424">
    <property type="component" value="Unassembled WGS sequence"/>
</dbReference>
<dbReference type="InterPro" id="IPR036514">
    <property type="entry name" value="SGNH_hydro_sf"/>
</dbReference>
<dbReference type="AlphaFoldDB" id="A0AAE3AJK4"/>
<protein>
    <recommendedName>
        <fullName evidence="3">SGNH hydrolase-type esterase domain-containing protein</fullName>
    </recommendedName>
</protein>
<keyword evidence="2" id="KW-0812">Transmembrane</keyword>
<evidence type="ECO:0000313" key="4">
    <source>
        <dbReference type="EMBL" id="MCC2137849.1"/>
    </source>
</evidence>
<name>A0AAE3AJK4_9FIRM</name>
<dbReference type="Pfam" id="PF13472">
    <property type="entry name" value="Lipase_GDSL_2"/>
    <property type="match status" value="1"/>
</dbReference>
<organism evidence="4 5">
    <name type="scientific">Hominenteromicrobium mulieris</name>
    <dbReference type="NCBI Taxonomy" id="2885357"/>
    <lineage>
        <taxon>Bacteria</taxon>
        <taxon>Bacillati</taxon>
        <taxon>Bacillota</taxon>
        <taxon>Clostridia</taxon>
        <taxon>Eubacteriales</taxon>
        <taxon>Oscillospiraceae</taxon>
        <taxon>Hominenteromicrobium</taxon>
    </lineage>
</organism>
<keyword evidence="2" id="KW-0472">Membrane</keyword>
<evidence type="ECO:0000259" key="3">
    <source>
        <dbReference type="Pfam" id="PF13472"/>
    </source>
</evidence>
<dbReference type="RefSeq" id="WP_308449988.1">
    <property type="nucleotide sequence ID" value="NZ_JAJEQC010000017.1"/>
</dbReference>
<feature type="compositionally biased region" description="Basic and acidic residues" evidence="1">
    <location>
        <begin position="10"/>
        <end position="26"/>
    </location>
</feature>
<gene>
    <name evidence="4" type="ORF">LKD31_12670</name>
</gene>
<feature type="compositionally biased region" description="Acidic residues" evidence="1">
    <location>
        <begin position="376"/>
        <end position="393"/>
    </location>
</feature>
<dbReference type="SUPFAM" id="SSF52266">
    <property type="entry name" value="SGNH hydrolase"/>
    <property type="match status" value="1"/>
</dbReference>
<dbReference type="InterPro" id="IPR013830">
    <property type="entry name" value="SGNH_hydro"/>
</dbReference>
<proteinExistence type="predicted"/>
<comment type="caution">
    <text evidence="4">The sequence shown here is derived from an EMBL/GenBank/DDBJ whole genome shotgun (WGS) entry which is preliminary data.</text>
</comment>
<evidence type="ECO:0000313" key="5">
    <source>
        <dbReference type="Proteomes" id="UP001199424"/>
    </source>
</evidence>
<feature type="region of interest" description="Disordered" evidence="1">
    <location>
        <begin position="331"/>
        <end position="393"/>
    </location>
</feature>
<evidence type="ECO:0000256" key="1">
    <source>
        <dbReference type="SAM" id="MobiDB-lite"/>
    </source>
</evidence>
<feature type="transmembrane region" description="Helical" evidence="2">
    <location>
        <begin position="67"/>
        <end position="88"/>
    </location>
</feature>
<dbReference type="Gene3D" id="3.40.50.1110">
    <property type="entry name" value="SGNH hydrolase"/>
    <property type="match status" value="1"/>
</dbReference>
<feature type="compositionally biased region" description="Low complexity" evidence="1">
    <location>
        <begin position="344"/>
        <end position="361"/>
    </location>
</feature>
<feature type="region of interest" description="Disordered" evidence="1">
    <location>
        <begin position="1"/>
        <end position="57"/>
    </location>
</feature>
<accession>A0AAE3AJK4</accession>
<feature type="domain" description="SGNH hydrolase-type esterase" evidence="3">
    <location>
        <begin position="137"/>
        <end position="320"/>
    </location>
</feature>
<keyword evidence="5" id="KW-1185">Reference proteome</keyword>
<sequence>MANKRKRPAAMREEERQAQRAAARAERRTRRAAEQATQNVPQKTEAPKAPQKAGVPHKKKKINKFRVAVVCTAAVLVALVALGVASAAGVRTPISSIAADGEPEFFSTVKPQASAAPAENTASAAPTPSSAFDGALFIGDSMTTRLKSYVTDGAGSTTALSDAEFMTRSDYSWGEAQNELNGGEGGLWLDDDTALTVTEAIDRFSATKLYIQLGKEDLTYNDVSDVTSTAQAVISALQKKYPNLEITVQAVTPMLEWIDYQGLSSGTIAQYNEAMQTYCTGKKNLKFLNIAAFCTEGYLPAEYCADPEGLCIHLNDEGCAIWADYLLGNKTPEPSSTPTPTPDPNGDSTDNTDTTDTAGDTYTDDSGDYTDNTGDYTDDTGDYTDDTGDYTEE</sequence>
<keyword evidence="2" id="KW-1133">Transmembrane helix</keyword>
<dbReference type="EMBL" id="JAJEQC010000017">
    <property type="protein sequence ID" value="MCC2137849.1"/>
    <property type="molecule type" value="Genomic_DNA"/>
</dbReference>